<reference evidence="1 2" key="1">
    <citation type="submission" date="2020-05" db="EMBL/GenBank/DDBJ databases">
        <title>Complete genome sequence of of a novel Thermoleptolyngbya strain isolated from hot springs of Ganzi, Sichuan China.</title>
        <authorList>
            <person name="Tang J."/>
            <person name="Daroch M."/>
            <person name="Li L."/>
            <person name="Waleron K."/>
            <person name="Waleron M."/>
            <person name="Waleron M."/>
        </authorList>
    </citation>
    <scope>NUCLEOTIDE SEQUENCE [LARGE SCALE GENOMIC DNA]</scope>
    <source>
        <strain evidence="1 2">PKUAC-SCTA183</strain>
    </source>
</reference>
<gene>
    <name evidence="1" type="ORF">HPC62_09480</name>
</gene>
<name>A0A6M8BDK9_9CYAN</name>
<protein>
    <submittedName>
        <fullName evidence="1">Uncharacterized protein</fullName>
    </submittedName>
</protein>
<organism evidence="1 2">
    <name type="scientific">Thermoleptolyngbya sichuanensis A183</name>
    <dbReference type="NCBI Taxonomy" id="2737172"/>
    <lineage>
        <taxon>Bacteria</taxon>
        <taxon>Bacillati</taxon>
        <taxon>Cyanobacteriota</taxon>
        <taxon>Cyanophyceae</taxon>
        <taxon>Oculatellales</taxon>
        <taxon>Oculatellaceae</taxon>
        <taxon>Thermoleptolyngbya</taxon>
        <taxon>Thermoleptolyngbya sichuanensis</taxon>
    </lineage>
</organism>
<keyword evidence="2" id="KW-1185">Reference proteome</keyword>
<accession>A0A6M8BDK9</accession>
<evidence type="ECO:0000313" key="2">
    <source>
        <dbReference type="Proteomes" id="UP000505210"/>
    </source>
</evidence>
<dbReference type="AlphaFoldDB" id="A0A6M8BDK9"/>
<dbReference type="Proteomes" id="UP000505210">
    <property type="component" value="Chromosome"/>
</dbReference>
<proteinExistence type="predicted"/>
<sequence length="62" mass="7081">MLSHFCPICNKGVYPKVFQEDGTLNFLIVGCCFAIYRGCLAEELFVLLIFFCMGSFEGIYRL</sequence>
<evidence type="ECO:0000313" key="1">
    <source>
        <dbReference type="EMBL" id="QKD84878.1"/>
    </source>
</evidence>
<dbReference type="KEGG" id="theu:HPC62_09480"/>
<dbReference type="EMBL" id="CP053661">
    <property type="protein sequence ID" value="QKD84878.1"/>
    <property type="molecule type" value="Genomic_DNA"/>
</dbReference>